<dbReference type="InParanoid" id="A0A420XTN9"/>
<evidence type="ECO:0000256" key="1">
    <source>
        <dbReference type="ARBA" id="ARBA00006484"/>
    </source>
</evidence>
<dbReference type="PANTHER" id="PTHR24320">
    <property type="entry name" value="RETINOL DEHYDROGENASE"/>
    <property type="match status" value="1"/>
</dbReference>
<dbReference type="Proteomes" id="UP000281955">
    <property type="component" value="Unassembled WGS sequence"/>
</dbReference>
<proteinExistence type="inferred from homology"/>
<dbReference type="RefSeq" id="WP_183061635.1">
    <property type="nucleotide sequence ID" value="NZ_RBWV01000009.1"/>
</dbReference>
<dbReference type="SUPFAM" id="SSF51735">
    <property type="entry name" value="NAD(P)-binding Rossmann-fold domains"/>
    <property type="match status" value="1"/>
</dbReference>
<organism evidence="3 4">
    <name type="scientific">Motilibacter peucedani</name>
    <dbReference type="NCBI Taxonomy" id="598650"/>
    <lineage>
        <taxon>Bacteria</taxon>
        <taxon>Bacillati</taxon>
        <taxon>Actinomycetota</taxon>
        <taxon>Actinomycetes</taxon>
        <taxon>Motilibacterales</taxon>
        <taxon>Motilibacteraceae</taxon>
        <taxon>Motilibacter</taxon>
    </lineage>
</organism>
<sequence>MSRVLVTGSTDGIGAAVSTRLEAEGHTVLRHARSAERAREAGVPDALVGDLMSLESTAALGRSVREAALDAVVHNAGWASPHDVRETTVDGVERTFAVHVLAPYVLSAVAGVPARWVYVSSDSIRGASVDLDDLQLERGWTSATAYSSSKLAGTALTFALARRVPGALVNAVHPGWVRTKMSGDVAPLSVEQGADTPAWLAVSDDPEALTTGRLFQDRAVVRLNDAVDDEALQERVVETCERLSGLRLA</sequence>
<gene>
    <name evidence="3" type="ORF">CLV35_0605</name>
</gene>
<comment type="caution">
    <text evidence="3">The sequence shown here is derived from an EMBL/GenBank/DDBJ whole genome shotgun (WGS) entry which is preliminary data.</text>
</comment>
<accession>A0A420XTN9</accession>
<evidence type="ECO:0000313" key="3">
    <source>
        <dbReference type="EMBL" id="RKS80184.1"/>
    </source>
</evidence>
<evidence type="ECO:0000313" key="4">
    <source>
        <dbReference type="Proteomes" id="UP000281955"/>
    </source>
</evidence>
<dbReference type="Gene3D" id="3.40.50.720">
    <property type="entry name" value="NAD(P)-binding Rossmann-like Domain"/>
    <property type="match status" value="1"/>
</dbReference>
<keyword evidence="4" id="KW-1185">Reference proteome</keyword>
<dbReference type="InterPro" id="IPR002347">
    <property type="entry name" value="SDR_fam"/>
</dbReference>
<evidence type="ECO:0000256" key="2">
    <source>
        <dbReference type="ARBA" id="ARBA00023002"/>
    </source>
</evidence>
<name>A0A420XTN9_9ACTN</name>
<dbReference type="Pfam" id="PF00106">
    <property type="entry name" value="adh_short"/>
    <property type="match status" value="1"/>
</dbReference>
<dbReference type="EMBL" id="RBWV01000009">
    <property type="protein sequence ID" value="RKS80184.1"/>
    <property type="molecule type" value="Genomic_DNA"/>
</dbReference>
<reference evidence="3 4" key="1">
    <citation type="submission" date="2018-10" db="EMBL/GenBank/DDBJ databases">
        <title>Genomic Encyclopedia of Archaeal and Bacterial Type Strains, Phase II (KMG-II): from individual species to whole genera.</title>
        <authorList>
            <person name="Goeker M."/>
        </authorList>
    </citation>
    <scope>NUCLEOTIDE SEQUENCE [LARGE SCALE GENOMIC DNA]</scope>
    <source>
        <strain evidence="3 4">RP-AC37</strain>
    </source>
</reference>
<protein>
    <submittedName>
        <fullName evidence="3">NAD(P)-dependent dehydrogenase (Short-subunit alcohol dehydrogenase family)</fullName>
    </submittedName>
</protein>
<dbReference type="PRINTS" id="PR00081">
    <property type="entry name" value="GDHRDH"/>
</dbReference>
<dbReference type="InterPro" id="IPR036291">
    <property type="entry name" value="NAD(P)-bd_dom_sf"/>
</dbReference>
<dbReference type="GO" id="GO:0016491">
    <property type="term" value="F:oxidoreductase activity"/>
    <property type="evidence" value="ECO:0007669"/>
    <property type="project" value="UniProtKB-KW"/>
</dbReference>
<comment type="similarity">
    <text evidence="1">Belongs to the short-chain dehydrogenases/reductases (SDR) family.</text>
</comment>
<keyword evidence="2" id="KW-0560">Oxidoreductase</keyword>
<dbReference type="InterPro" id="IPR020904">
    <property type="entry name" value="Sc_DH/Rdtase_CS"/>
</dbReference>
<dbReference type="PROSITE" id="PS00061">
    <property type="entry name" value="ADH_SHORT"/>
    <property type="match status" value="1"/>
</dbReference>
<dbReference type="AlphaFoldDB" id="A0A420XTN9"/>
<dbReference type="PANTHER" id="PTHR24320:SF274">
    <property type="entry name" value="CHAIN DEHYDROGENASE, PUTATIVE (AFU_ORTHOLOGUE AFUA_4G00440)-RELATED"/>
    <property type="match status" value="1"/>
</dbReference>